<dbReference type="eggNOG" id="ENOG503182J">
    <property type="taxonomic scope" value="Bacteria"/>
</dbReference>
<name>L0RDS6_9BACT</name>
<evidence type="ECO:0000256" key="1">
    <source>
        <dbReference type="SAM" id="Phobius"/>
    </source>
</evidence>
<keyword evidence="1" id="KW-0472">Membrane</keyword>
<keyword evidence="4" id="KW-1185">Reference proteome</keyword>
<sequence length="195" mass="21007">MKKKFAVLILLLTLTMPGVAQASSYYMTLEGTVGSIFDGGNLAFDAGLSIGDVVNYVIEFDTERTGFTTGWNGNIKEKKGSIYSSLYSGILDGTHVRNNNFLTPYYNGFYSQASSENSGVEMNNWTSDLAGLSVGSTINSFSEYAYNKAWGYTRVNLNGITVIDISNVAPTPIPAAAFIMLGGLGIVGVIKRRFA</sequence>
<dbReference type="STRING" id="1121451.DESAM_22646"/>
<dbReference type="PATRIC" id="fig|1121451.3.peg.2855"/>
<dbReference type="HOGENOM" id="CLU_1394367_0_0_7"/>
<dbReference type="OrthoDB" id="5460859at2"/>
<evidence type="ECO:0000313" key="3">
    <source>
        <dbReference type="EMBL" id="CCO24913.1"/>
    </source>
</evidence>
<dbReference type="KEGG" id="dhy:DESAM_22646"/>
<feature type="transmembrane region" description="Helical" evidence="1">
    <location>
        <begin position="173"/>
        <end position="190"/>
    </location>
</feature>
<accession>L0RDS6</accession>
<proteinExistence type="predicted"/>
<dbReference type="AlphaFoldDB" id="L0RDS6"/>
<evidence type="ECO:0000256" key="2">
    <source>
        <dbReference type="SAM" id="SignalP"/>
    </source>
</evidence>
<feature type="signal peptide" evidence="2">
    <location>
        <begin position="1"/>
        <end position="22"/>
    </location>
</feature>
<keyword evidence="1" id="KW-1133">Transmembrane helix</keyword>
<dbReference type="RefSeq" id="WP_015337511.1">
    <property type="nucleotide sequence ID" value="NC_020055.1"/>
</dbReference>
<dbReference type="Proteomes" id="UP000010808">
    <property type="component" value="Chromosome"/>
</dbReference>
<feature type="chain" id="PRO_5003947271" description="VPLPA-CTERM protein sorting domain-containing protein" evidence="2">
    <location>
        <begin position="23"/>
        <end position="195"/>
    </location>
</feature>
<evidence type="ECO:0008006" key="5">
    <source>
        <dbReference type="Google" id="ProtNLM"/>
    </source>
</evidence>
<evidence type="ECO:0000313" key="4">
    <source>
        <dbReference type="Proteomes" id="UP000010808"/>
    </source>
</evidence>
<keyword evidence="2" id="KW-0732">Signal</keyword>
<organism evidence="3 4">
    <name type="scientific">Maridesulfovibrio hydrothermalis AM13 = DSM 14728</name>
    <dbReference type="NCBI Taxonomy" id="1121451"/>
    <lineage>
        <taxon>Bacteria</taxon>
        <taxon>Pseudomonadati</taxon>
        <taxon>Thermodesulfobacteriota</taxon>
        <taxon>Desulfovibrionia</taxon>
        <taxon>Desulfovibrionales</taxon>
        <taxon>Desulfovibrionaceae</taxon>
        <taxon>Maridesulfovibrio</taxon>
    </lineage>
</organism>
<reference evidence="3 4" key="1">
    <citation type="submission" date="2012-10" db="EMBL/GenBank/DDBJ databases">
        <authorList>
            <person name="Genoscope - CEA"/>
        </authorList>
    </citation>
    <scope>NUCLEOTIDE SEQUENCE [LARGE SCALE GENOMIC DNA]</scope>
    <source>
        <strain evidence="4">AM13 / DSM 14728</strain>
    </source>
</reference>
<keyword evidence="1" id="KW-0812">Transmembrane</keyword>
<dbReference type="EMBL" id="FO203522">
    <property type="protein sequence ID" value="CCO24913.1"/>
    <property type="molecule type" value="Genomic_DNA"/>
</dbReference>
<protein>
    <recommendedName>
        <fullName evidence="5">VPLPA-CTERM protein sorting domain-containing protein</fullName>
    </recommendedName>
</protein>
<gene>
    <name evidence="3" type="ORF">DESAM_22646</name>
</gene>